<proteinExistence type="predicted"/>
<accession>A0AAE0K472</accession>
<keyword evidence="3" id="KW-1185">Reference proteome</keyword>
<organism evidence="2 3">
    <name type="scientific">Lasiosphaeria ovina</name>
    <dbReference type="NCBI Taxonomy" id="92902"/>
    <lineage>
        <taxon>Eukaryota</taxon>
        <taxon>Fungi</taxon>
        <taxon>Dikarya</taxon>
        <taxon>Ascomycota</taxon>
        <taxon>Pezizomycotina</taxon>
        <taxon>Sordariomycetes</taxon>
        <taxon>Sordariomycetidae</taxon>
        <taxon>Sordariales</taxon>
        <taxon>Lasiosphaeriaceae</taxon>
        <taxon>Lasiosphaeria</taxon>
    </lineage>
</organism>
<sequence>MSYPKHVKGHIAVFPNKVQELVANVLSHPLLKVMEEIHVSWHGAEKPAPSNLSAFLSVRRRVVEKALVRFKRNNPLYAKVDIDTVELESWDTPSYGVPL</sequence>
<reference evidence="2" key="1">
    <citation type="journal article" date="2023" name="Mol. Phylogenet. Evol.">
        <title>Genome-scale phylogeny and comparative genomics of the fungal order Sordariales.</title>
        <authorList>
            <person name="Hensen N."/>
            <person name="Bonometti L."/>
            <person name="Westerberg I."/>
            <person name="Brannstrom I.O."/>
            <person name="Guillou S."/>
            <person name="Cros-Aarteil S."/>
            <person name="Calhoun S."/>
            <person name="Haridas S."/>
            <person name="Kuo A."/>
            <person name="Mondo S."/>
            <person name="Pangilinan J."/>
            <person name="Riley R."/>
            <person name="LaButti K."/>
            <person name="Andreopoulos B."/>
            <person name="Lipzen A."/>
            <person name="Chen C."/>
            <person name="Yan M."/>
            <person name="Daum C."/>
            <person name="Ng V."/>
            <person name="Clum A."/>
            <person name="Steindorff A."/>
            <person name="Ohm R.A."/>
            <person name="Martin F."/>
            <person name="Silar P."/>
            <person name="Natvig D.O."/>
            <person name="Lalanne C."/>
            <person name="Gautier V."/>
            <person name="Ament-Velasquez S.L."/>
            <person name="Kruys A."/>
            <person name="Hutchinson M.I."/>
            <person name="Powell A.J."/>
            <person name="Barry K."/>
            <person name="Miller A.N."/>
            <person name="Grigoriev I.V."/>
            <person name="Debuchy R."/>
            <person name="Gladieux P."/>
            <person name="Hiltunen Thoren M."/>
            <person name="Johannesson H."/>
        </authorList>
    </citation>
    <scope>NUCLEOTIDE SEQUENCE</scope>
    <source>
        <strain evidence="2">CBS 958.72</strain>
    </source>
</reference>
<dbReference type="AlphaFoldDB" id="A0AAE0K472"/>
<dbReference type="InterPro" id="IPR046700">
    <property type="entry name" value="DUF6570"/>
</dbReference>
<gene>
    <name evidence="2" type="ORF">B0T24DRAFT_681710</name>
</gene>
<name>A0AAE0K472_9PEZI</name>
<dbReference type="Pfam" id="PF20209">
    <property type="entry name" value="DUF6570"/>
    <property type="match status" value="1"/>
</dbReference>
<comment type="caution">
    <text evidence="2">The sequence shown here is derived from an EMBL/GenBank/DDBJ whole genome shotgun (WGS) entry which is preliminary data.</text>
</comment>
<evidence type="ECO:0000313" key="3">
    <source>
        <dbReference type="Proteomes" id="UP001287356"/>
    </source>
</evidence>
<reference evidence="2" key="2">
    <citation type="submission" date="2023-06" db="EMBL/GenBank/DDBJ databases">
        <authorList>
            <consortium name="Lawrence Berkeley National Laboratory"/>
            <person name="Haridas S."/>
            <person name="Hensen N."/>
            <person name="Bonometti L."/>
            <person name="Westerberg I."/>
            <person name="Brannstrom I.O."/>
            <person name="Guillou S."/>
            <person name="Cros-Aarteil S."/>
            <person name="Calhoun S."/>
            <person name="Kuo A."/>
            <person name="Mondo S."/>
            <person name="Pangilinan J."/>
            <person name="Riley R."/>
            <person name="Labutti K."/>
            <person name="Andreopoulos B."/>
            <person name="Lipzen A."/>
            <person name="Chen C."/>
            <person name="Yanf M."/>
            <person name="Daum C."/>
            <person name="Ng V."/>
            <person name="Clum A."/>
            <person name="Steindorff A."/>
            <person name="Ohm R."/>
            <person name="Martin F."/>
            <person name="Silar P."/>
            <person name="Natvig D."/>
            <person name="Lalanne C."/>
            <person name="Gautier V."/>
            <person name="Ament-Velasquez S.L."/>
            <person name="Kruys A."/>
            <person name="Hutchinson M.I."/>
            <person name="Powell A.J."/>
            <person name="Barry K."/>
            <person name="Miller A.N."/>
            <person name="Grigoriev I.V."/>
            <person name="Debuchy R."/>
            <person name="Gladieux P."/>
            <person name="Thoren M.H."/>
            <person name="Johannesson H."/>
        </authorList>
    </citation>
    <scope>NUCLEOTIDE SEQUENCE</scope>
    <source>
        <strain evidence="2">CBS 958.72</strain>
    </source>
</reference>
<dbReference type="Proteomes" id="UP001287356">
    <property type="component" value="Unassembled WGS sequence"/>
</dbReference>
<feature type="domain" description="DUF6570" evidence="1">
    <location>
        <begin position="6"/>
        <end position="87"/>
    </location>
</feature>
<evidence type="ECO:0000313" key="2">
    <source>
        <dbReference type="EMBL" id="KAK3369713.1"/>
    </source>
</evidence>
<dbReference type="EMBL" id="JAULSN010000006">
    <property type="protein sequence ID" value="KAK3369713.1"/>
    <property type="molecule type" value="Genomic_DNA"/>
</dbReference>
<evidence type="ECO:0000259" key="1">
    <source>
        <dbReference type="Pfam" id="PF20209"/>
    </source>
</evidence>
<protein>
    <recommendedName>
        <fullName evidence="1">DUF6570 domain-containing protein</fullName>
    </recommendedName>
</protein>